<dbReference type="AlphaFoldDB" id="A0A1H3APS1"/>
<dbReference type="Pfam" id="PF08750">
    <property type="entry name" value="CNP1"/>
    <property type="match status" value="1"/>
</dbReference>
<keyword evidence="3" id="KW-1185">Reference proteome</keyword>
<protein>
    <submittedName>
        <fullName evidence="2">CNP1-like family protein</fullName>
    </submittedName>
</protein>
<reference evidence="3" key="1">
    <citation type="submission" date="2016-10" db="EMBL/GenBank/DDBJ databases">
        <authorList>
            <person name="Varghese N."/>
            <person name="Submissions S."/>
        </authorList>
    </citation>
    <scope>NUCLEOTIDE SEQUENCE [LARGE SCALE GENOMIC DNA]</scope>
    <source>
        <strain evidence="3">DSM 173</strain>
    </source>
</reference>
<dbReference type="STRING" id="61595.SAMN05421644_10141"/>
<feature type="domain" description="CNP1-like uncharacterised" evidence="1">
    <location>
        <begin position="26"/>
        <end position="158"/>
    </location>
</feature>
<evidence type="ECO:0000259" key="1">
    <source>
        <dbReference type="Pfam" id="PF08750"/>
    </source>
</evidence>
<dbReference type="InterPro" id="IPR014861">
    <property type="entry name" value="CNP1-like_dom"/>
</dbReference>
<gene>
    <name evidence="2" type="ORF">SAMN05421644_10141</name>
</gene>
<name>A0A1H3APS1_ALLWA</name>
<sequence length="173" mass="19286">MCSAQAEESPFIFGHRATAPASVTDGTPWTEDTHTRLPTLPADADLIAVQLDGTPDAFDYFIDGRQLQIGPDQVVRYTLLARSASGARNLSFEGIRCTLKGQYRVYAYGSESGFIPVDEDWHSIDASPERYRVELWQHHLCTPRSITPRPLADIKRSLSGHSVSRHHSGFLFN</sequence>
<proteinExistence type="predicted"/>
<evidence type="ECO:0000313" key="3">
    <source>
        <dbReference type="Proteomes" id="UP000198672"/>
    </source>
</evidence>
<evidence type="ECO:0000313" key="2">
    <source>
        <dbReference type="EMBL" id="SDX30839.1"/>
    </source>
</evidence>
<organism evidence="2 3">
    <name type="scientific">Allochromatium warmingii</name>
    <name type="common">Chromatium warmingii</name>
    <dbReference type="NCBI Taxonomy" id="61595"/>
    <lineage>
        <taxon>Bacteria</taxon>
        <taxon>Pseudomonadati</taxon>
        <taxon>Pseudomonadota</taxon>
        <taxon>Gammaproteobacteria</taxon>
        <taxon>Chromatiales</taxon>
        <taxon>Chromatiaceae</taxon>
        <taxon>Allochromatium</taxon>
    </lineage>
</organism>
<dbReference type="Proteomes" id="UP000198672">
    <property type="component" value="Unassembled WGS sequence"/>
</dbReference>
<dbReference type="EMBL" id="FNOW01000001">
    <property type="protein sequence ID" value="SDX30839.1"/>
    <property type="molecule type" value="Genomic_DNA"/>
</dbReference>
<accession>A0A1H3APS1</accession>